<proteinExistence type="predicted"/>
<dbReference type="Proteomes" id="UP000284120">
    <property type="component" value="Unassembled WGS sequence"/>
</dbReference>
<reference evidence="2 3" key="1">
    <citation type="submission" date="2018-06" db="EMBL/GenBank/DDBJ databases">
        <title>Pedobacter endophyticus sp. nov., an endophytic bacterium isolated from a leaf of Triticum aestivum.</title>
        <authorList>
            <person name="Zhang L."/>
        </authorList>
    </citation>
    <scope>NUCLEOTIDE SEQUENCE [LARGE SCALE GENOMIC DNA]</scope>
    <source>
        <strain evidence="2 3">CM134L-2</strain>
    </source>
</reference>
<evidence type="ECO:0000256" key="1">
    <source>
        <dbReference type="SAM" id="SignalP"/>
    </source>
</evidence>
<evidence type="ECO:0000313" key="2">
    <source>
        <dbReference type="EMBL" id="RWU05084.1"/>
    </source>
</evidence>
<sequence>MFLKDFLKSVFVVATIAVAFVACSENEKAAQTQLAPAETKAPNPFPFYKSIEIKPGYYFEVVSWGKGVDSVGGFLILMSDSARNNYKSISVERNGIITDAWNMDLDNDGNPEIYVQSLVRKNVTDVNVYEFGNDFNKISFPGISTMKGYQGDDKFFVKNGDLFRSVPIVQTEGGKTSTLVKTLKYRLSGNSFSSSEVKPGEAN</sequence>
<accession>A0A443YMR5</accession>
<gene>
    <name evidence="2" type="ORF">DPV69_16880</name>
</gene>
<dbReference type="EMBL" id="SAYW01000006">
    <property type="protein sequence ID" value="RWU05084.1"/>
    <property type="molecule type" value="Genomic_DNA"/>
</dbReference>
<evidence type="ECO:0000313" key="3">
    <source>
        <dbReference type="Proteomes" id="UP000284120"/>
    </source>
</evidence>
<dbReference type="AlphaFoldDB" id="A0A443YMR5"/>
<name>A0A443YMR5_9SPHI</name>
<feature type="chain" id="PRO_5019418032" description="VCBS repeat-containing protein" evidence="1">
    <location>
        <begin position="25"/>
        <end position="203"/>
    </location>
</feature>
<comment type="caution">
    <text evidence="2">The sequence shown here is derived from an EMBL/GenBank/DDBJ whole genome shotgun (WGS) entry which is preliminary data.</text>
</comment>
<keyword evidence="3" id="KW-1185">Reference proteome</keyword>
<protein>
    <recommendedName>
        <fullName evidence="4">VCBS repeat-containing protein</fullName>
    </recommendedName>
</protein>
<dbReference type="PROSITE" id="PS51257">
    <property type="entry name" value="PROKAR_LIPOPROTEIN"/>
    <property type="match status" value="1"/>
</dbReference>
<feature type="signal peptide" evidence="1">
    <location>
        <begin position="1"/>
        <end position="24"/>
    </location>
</feature>
<evidence type="ECO:0008006" key="4">
    <source>
        <dbReference type="Google" id="ProtNLM"/>
    </source>
</evidence>
<dbReference type="OrthoDB" id="980465at2"/>
<organism evidence="2 3">
    <name type="scientific">Pedobacter chitinilyticus</name>
    <dbReference type="NCBI Taxonomy" id="2233776"/>
    <lineage>
        <taxon>Bacteria</taxon>
        <taxon>Pseudomonadati</taxon>
        <taxon>Bacteroidota</taxon>
        <taxon>Sphingobacteriia</taxon>
        <taxon>Sphingobacteriales</taxon>
        <taxon>Sphingobacteriaceae</taxon>
        <taxon>Pedobacter</taxon>
    </lineage>
</organism>
<keyword evidence="1" id="KW-0732">Signal</keyword>